<dbReference type="EMBL" id="LVWA01000005">
    <property type="protein sequence ID" value="OKL40134.1"/>
    <property type="molecule type" value="Genomic_DNA"/>
</dbReference>
<dbReference type="STRING" id="1797110.A3841_17460"/>
<feature type="transmembrane region" description="Helical" evidence="1">
    <location>
        <begin position="103"/>
        <end position="121"/>
    </location>
</feature>
<feature type="transmembrane region" description="Helical" evidence="1">
    <location>
        <begin position="21"/>
        <end position="39"/>
    </location>
</feature>
<evidence type="ECO:0000313" key="2">
    <source>
        <dbReference type="EMBL" id="OKL40134.1"/>
    </source>
</evidence>
<evidence type="ECO:0000313" key="3">
    <source>
        <dbReference type="Proteomes" id="UP000186551"/>
    </source>
</evidence>
<protein>
    <recommendedName>
        <fullName evidence="4">DoxX family membrane protein</fullName>
    </recommendedName>
</protein>
<keyword evidence="1" id="KW-0472">Membrane</keyword>
<comment type="caution">
    <text evidence="2">The sequence shown here is derived from an EMBL/GenBank/DDBJ whole genome shotgun (WGS) entry which is preliminary data.</text>
</comment>
<organism evidence="2 3">
    <name type="scientific">Pontibacter flavimaris</name>
    <dbReference type="NCBI Taxonomy" id="1797110"/>
    <lineage>
        <taxon>Bacteria</taxon>
        <taxon>Pseudomonadati</taxon>
        <taxon>Bacteroidota</taxon>
        <taxon>Cytophagia</taxon>
        <taxon>Cytophagales</taxon>
        <taxon>Hymenobacteraceae</taxon>
        <taxon>Pontibacter</taxon>
    </lineage>
</organism>
<proteinExistence type="predicted"/>
<accession>A0A1Q5PD41</accession>
<feature type="transmembrane region" description="Helical" evidence="1">
    <location>
        <begin position="77"/>
        <end position="97"/>
    </location>
</feature>
<dbReference type="AlphaFoldDB" id="A0A1Q5PD41"/>
<gene>
    <name evidence="2" type="ORF">A3841_17460</name>
</gene>
<keyword evidence="3" id="KW-1185">Reference proteome</keyword>
<keyword evidence="1" id="KW-1133">Transmembrane helix</keyword>
<feature type="transmembrane region" description="Helical" evidence="1">
    <location>
        <begin position="51"/>
        <end position="72"/>
    </location>
</feature>
<dbReference type="Proteomes" id="UP000186551">
    <property type="component" value="Unassembled WGS sequence"/>
</dbReference>
<reference evidence="2 3" key="1">
    <citation type="submission" date="2016-03" db="EMBL/GenBank/DDBJ databases">
        <title>Genome sequence of Pontibacter sp. nov., of the family cytophagaceae, isolated from marine sediment of the Yellow Sea, China.</title>
        <authorList>
            <person name="Zhang G."/>
            <person name="Zhang R."/>
        </authorList>
    </citation>
    <scope>NUCLEOTIDE SEQUENCE [LARGE SCALE GENOMIC DNA]</scope>
    <source>
        <strain evidence="2 3">S10-8</strain>
    </source>
</reference>
<name>A0A1Q5PD41_9BACT</name>
<evidence type="ECO:0000256" key="1">
    <source>
        <dbReference type="SAM" id="Phobius"/>
    </source>
</evidence>
<sequence length="133" mass="15163">MKTHYSKTVLPMKTAVQIARVLLGLIFLVIGLNGFYTFIPVPEYHPFMEIMVTSGLILFVKAIEVMAGLLLLLNRFVLAALLLLGPVVVNIALFHLLIDHRNWPIAIVNLLLYGILVINYWQYFKVFLQPKLN</sequence>
<keyword evidence="1" id="KW-0812">Transmembrane</keyword>
<evidence type="ECO:0008006" key="4">
    <source>
        <dbReference type="Google" id="ProtNLM"/>
    </source>
</evidence>